<dbReference type="Gene3D" id="4.10.1250.10">
    <property type="entry name" value="Aminomethyltransferase fragment"/>
    <property type="match status" value="1"/>
</dbReference>
<sequence length="378" mass="40225">MADQDLKTTPLHALHAELGGRMVPFAGYEMPVQYAPGVMKEHVHCRSHAGLFDVSHMGQVILRPGSGDVVDAARALESLVPQNLLGLAEGRQRYGLFTNEAGGILDDLMIANRGDHLFLVVNAACKADDIAHMRARLPGDVTVEEITDRALLALQGPDAEAVLESLAPGAAGMSFMDVRTLASDWGDLWVSRSGYTGEDGFEISVPADRAEAFARALLDHDAVAPIGLGARDSLRLEAGLCLYGNDIDASTTPIEANLLWAIQKSRRPGGERAGGYPGADVIGAQIDSGVQRLRVGLLPEGRAPMRAGTPIFADEADADPIGAVTSGAFGPSIERPMAMGYVSIDHSDVGTKLWGEVRGKRLPVTVQSMPFRPATYKR</sequence>
<dbReference type="InterPro" id="IPR027266">
    <property type="entry name" value="TrmE/GcvT-like"/>
</dbReference>
<dbReference type="InterPro" id="IPR028896">
    <property type="entry name" value="GcvT/YgfZ/DmdA"/>
</dbReference>
<dbReference type="InterPro" id="IPR029043">
    <property type="entry name" value="GcvT/YgfZ_C"/>
</dbReference>
<dbReference type="GO" id="GO:0004047">
    <property type="term" value="F:aminomethyltransferase activity"/>
    <property type="evidence" value="ECO:0007669"/>
    <property type="project" value="UniProtKB-EC"/>
</dbReference>
<dbReference type="NCBIfam" id="NF010093">
    <property type="entry name" value="PRK13579.1"/>
    <property type="match status" value="1"/>
</dbReference>
<dbReference type="GO" id="GO:0032259">
    <property type="term" value="P:methylation"/>
    <property type="evidence" value="ECO:0007669"/>
    <property type="project" value="UniProtKB-KW"/>
</dbReference>
<gene>
    <name evidence="10" type="ORF">SAMN04488011_10293</name>
</gene>
<dbReference type="PANTHER" id="PTHR43757">
    <property type="entry name" value="AMINOMETHYLTRANSFERASE"/>
    <property type="match status" value="1"/>
</dbReference>
<evidence type="ECO:0000256" key="3">
    <source>
        <dbReference type="ARBA" id="ARBA00022576"/>
    </source>
</evidence>
<dbReference type="InterPro" id="IPR013977">
    <property type="entry name" value="GcvT_C"/>
</dbReference>
<keyword evidence="11" id="KW-1185">Reference proteome</keyword>
<dbReference type="GO" id="GO:0005960">
    <property type="term" value="C:glycine cleavage complex"/>
    <property type="evidence" value="ECO:0007669"/>
    <property type="project" value="InterPro"/>
</dbReference>
<keyword evidence="10" id="KW-0489">Methyltransferase</keyword>
<dbReference type="Gene3D" id="2.40.30.110">
    <property type="entry name" value="Aminomethyltransferase beta-barrel domains"/>
    <property type="match status" value="1"/>
</dbReference>
<dbReference type="PANTHER" id="PTHR43757:SF2">
    <property type="entry name" value="AMINOMETHYLTRANSFERASE, MITOCHONDRIAL"/>
    <property type="match status" value="1"/>
</dbReference>
<dbReference type="SUPFAM" id="SSF103025">
    <property type="entry name" value="Folate-binding domain"/>
    <property type="match status" value="1"/>
</dbReference>
<dbReference type="Gene3D" id="3.30.1360.120">
    <property type="entry name" value="Probable tRNA modification gtpase trme, domain 1"/>
    <property type="match status" value="1"/>
</dbReference>
<evidence type="ECO:0000313" key="10">
    <source>
        <dbReference type="EMBL" id="SEM99088.1"/>
    </source>
</evidence>
<comment type="catalytic activity">
    <reaction evidence="6">
        <text>N(6)-[(R)-S(8)-aminomethyldihydrolipoyl]-L-lysyl-[protein] + (6S)-5,6,7,8-tetrahydrofolate = N(6)-[(R)-dihydrolipoyl]-L-lysyl-[protein] + (6R)-5,10-methylene-5,6,7,8-tetrahydrofolate + NH4(+)</text>
        <dbReference type="Rhea" id="RHEA:16945"/>
        <dbReference type="Rhea" id="RHEA-COMP:10475"/>
        <dbReference type="Rhea" id="RHEA-COMP:10492"/>
        <dbReference type="ChEBI" id="CHEBI:15636"/>
        <dbReference type="ChEBI" id="CHEBI:28938"/>
        <dbReference type="ChEBI" id="CHEBI:57453"/>
        <dbReference type="ChEBI" id="CHEBI:83100"/>
        <dbReference type="ChEBI" id="CHEBI:83143"/>
        <dbReference type="EC" id="2.1.2.10"/>
    </reaction>
</comment>
<evidence type="ECO:0000256" key="7">
    <source>
        <dbReference type="PIRSR" id="PIRSR006487-1"/>
    </source>
</evidence>
<evidence type="ECO:0000256" key="1">
    <source>
        <dbReference type="ARBA" id="ARBA00008609"/>
    </source>
</evidence>
<dbReference type="PIRSF" id="PIRSF006487">
    <property type="entry name" value="GcvT"/>
    <property type="match status" value="1"/>
</dbReference>
<dbReference type="OrthoDB" id="9774591at2"/>
<dbReference type="GO" id="GO:0006546">
    <property type="term" value="P:glycine catabolic process"/>
    <property type="evidence" value="ECO:0007669"/>
    <property type="project" value="InterPro"/>
</dbReference>
<evidence type="ECO:0000259" key="9">
    <source>
        <dbReference type="Pfam" id="PF08669"/>
    </source>
</evidence>
<evidence type="ECO:0000313" key="11">
    <source>
        <dbReference type="Proteomes" id="UP000199372"/>
    </source>
</evidence>
<organism evidence="10 11">
    <name type="scientific">Palleronia pelagia</name>
    <dbReference type="NCBI Taxonomy" id="387096"/>
    <lineage>
        <taxon>Bacteria</taxon>
        <taxon>Pseudomonadati</taxon>
        <taxon>Pseudomonadota</taxon>
        <taxon>Alphaproteobacteria</taxon>
        <taxon>Rhodobacterales</taxon>
        <taxon>Roseobacteraceae</taxon>
        <taxon>Palleronia</taxon>
    </lineage>
</organism>
<dbReference type="GO" id="GO:0008168">
    <property type="term" value="F:methyltransferase activity"/>
    <property type="evidence" value="ECO:0007669"/>
    <property type="project" value="UniProtKB-KW"/>
</dbReference>
<comment type="similarity">
    <text evidence="1">Belongs to the GcvT family.</text>
</comment>
<dbReference type="NCBIfam" id="NF001567">
    <property type="entry name" value="PRK00389.1"/>
    <property type="match status" value="1"/>
</dbReference>
<proteinExistence type="inferred from homology"/>
<dbReference type="GO" id="GO:0008483">
    <property type="term" value="F:transaminase activity"/>
    <property type="evidence" value="ECO:0007669"/>
    <property type="project" value="UniProtKB-KW"/>
</dbReference>
<accession>A0A1H8CXM3</accession>
<keyword evidence="4 10" id="KW-0808">Transferase</keyword>
<evidence type="ECO:0000256" key="6">
    <source>
        <dbReference type="ARBA" id="ARBA00047665"/>
    </source>
</evidence>
<dbReference type="Pfam" id="PF08669">
    <property type="entry name" value="GCV_T_C"/>
    <property type="match status" value="1"/>
</dbReference>
<keyword evidence="3" id="KW-0032">Aminotransferase</keyword>
<evidence type="ECO:0000256" key="4">
    <source>
        <dbReference type="ARBA" id="ARBA00022679"/>
    </source>
</evidence>
<dbReference type="EC" id="2.1.2.10" evidence="2"/>
<evidence type="ECO:0000256" key="5">
    <source>
        <dbReference type="ARBA" id="ARBA00031395"/>
    </source>
</evidence>
<evidence type="ECO:0000259" key="8">
    <source>
        <dbReference type="Pfam" id="PF01571"/>
    </source>
</evidence>
<feature type="domain" description="GCVT N-terminal" evidence="8">
    <location>
        <begin position="11"/>
        <end position="265"/>
    </location>
</feature>
<dbReference type="Pfam" id="PF01571">
    <property type="entry name" value="GCV_T"/>
    <property type="match status" value="1"/>
</dbReference>
<feature type="binding site" evidence="7">
    <location>
        <position position="202"/>
    </location>
    <ligand>
        <name>substrate</name>
    </ligand>
</feature>
<dbReference type="AlphaFoldDB" id="A0A1H8CXM3"/>
<dbReference type="NCBIfam" id="TIGR00528">
    <property type="entry name" value="gcvT"/>
    <property type="match status" value="1"/>
</dbReference>
<feature type="domain" description="Aminomethyltransferase C-terminal" evidence="9">
    <location>
        <begin position="294"/>
        <end position="371"/>
    </location>
</feature>
<dbReference type="SUPFAM" id="SSF101790">
    <property type="entry name" value="Aminomethyltransferase beta-barrel domain"/>
    <property type="match status" value="1"/>
</dbReference>
<reference evidence="11" key="1">
    <citation type="submission" date="2016-10" db="EMBL/GenBank/DDBJ databases">
        <authorList>
            <person name="Varghese N."/>
            <person name="Submissions S."/>
        </authorList>
    </citation>
    <scope>NUCLEOTIDE SEQUENCE [LARGE SCALE GENOMIC DNA]</scope>
    <source>
        <strain evidence="11">DSM 26893</strain>
    </source>
</reference>
<name>A0A1H8CXM3_9RHOB</name>
<evidence type="ECO:0000256" key="2">
    <source>
        <dbReference type="ARBA" id="ARBA00012616"/>
    </source>
</evidence>
<dbReference type="InterPro" id="IPR006223">
    <property type="entry name" value="GcvT"/>
</dbReference>
<dbReference type="InterPro" id="IPR006222">
    <property type="entry name" value="GCVT_N"/>
</dbReference>
<dbReference type="Gene3D" id="3.30.70.1400">
    <property type="entry name" value="Aminomethyltransferase beta-barrel domains"/>
    <property type="match status" value="1"/>
</dbReference>
<dbReference type="EMBL" id="FOCM01000002">
    <property type="protein sequence ID" value="SEM99088.1"/>
    <property type="molecule type" value="Genomic_DNA"/>
</dbReference>
<protein>
    <recommendedName>
        <fullName evidence="2">aminomethyltransferase</fullName>
        <ecNumber evidence="2">2.1.2.10</ecNumber>
    </recommendedName>
    <alternativeName>
        <fullName evidence="5">Glycine cleavage system T protein</fullName>
    </alternativeName>
</protein>
<dbReference type="Proteomes" id="UP000199372">
    <property type="component" value="Unassembled WGS sequence"/>
</dbReference>
<dbReference type="RefSeq" id="WP_091844475.1">
    <property type="nucleotide sequence ID" value="NZ_FOCM01000002.1"/>
</dbReference>
<dbReference type="FunFam" id="3.30.70.1400:FF:000007">
    <property type="entry name" value="Glycine cleavage system aminomethyltransferase T"/>
    <property type="match status" value="1"/>
</dbReference>